<evidence type="ECO:0000256" key="4">
    <source>
        <dbReference type="ARBA" id="ARBA00023136"/>
    </source>
</evidence>
<evidence type="ECO:0000256" key="3">
    <source>
        <dbReference type="ARBA" id="ARBA00022989"/>
    </source>
</evidence>
<protein>
    <recommendedName>
        <fullName evidence="6">O-antigen ligase-related domain-containing protein</fullName>
    </recommendedName>
</protein>
<organism evidence="7 8">
    <name type="scientific">Paenibacillus odorifer</name>
    <dbReference type="NCBI Taxonomy" id="189426"/>
    <lineage>
        <taxon>Bacteria</taxon>
        <taxon>Bacillati</taxon>
        <taxon>Bacillota</taxon>
        <taxon>Bacilli</taxon>
        <taxon>Bacillales</taxon>
        <taxon>Paenibacillaceae</taxon>
        <taxon>Paenibacillus</taxon>
    </lineage>
</organism>
<reference evidence="7 8" key="1">
    <citation type="submission" date="2016-10" db="EMBL/GenBank/DDBJ databases">
        <title>Paenibacillus species isolates.</title>
        <authorList>
            <person name="Beno S.M."/>
        </authorList>
    </citation>
    <scope>NUCLEOTIDE SEQUENCE [LARGE SCALE GENOMIC DNA]</scope>
    <source>
        <strain evidence="7 8">FSL H7-0604</strain>
    </source>
</reference>
<keyword evidence="2 5" id="KW-0812">Transmembrane</keyword>
<accession>A0A1R0WTM3</accession>
<dbReference type="InterPro" id="IPR051533">
    <property type="entry name" value="WaaL-like"/>
</dbReference>
<dbReference type="AlphaFoldDB" id="A0A1R0WTM3"/>
<dbReference type="Pfam" id="PF04932">
    <property type="entry name" value="Wzy_C"/>
    <property type="match status" value="1"/>
</dbReference>
<dbReference type="Proteomes" id="UP000187465">
    <property type="component" value="Unassembled WGS sequence"/>
</dbReference>
<feature type="domain" description="O-antigen ligase-related" evidence="6">
    <location>
        <begin position="6"/>
        <end position="88"/>
    </location>
</feature>
<dbReference type="PANTHER" id="PTHR37422:SF13">
    <property type="entry name" value="LIPOPOLYSACCHARIDE BIOSYNTHESIS PROTEIN PA4999-RELATED"/>
    <property type="match status" value="1"/>
</dbReference>
<comment type="subcellular location">
    <subcellularLocation>
        <location evidence="1">Membrane</location>
        <topology evidence="1">Multi-pass membrane protein</topology>
    </subcellularLocation>
</comment>
<feature type="transmembrane region" description="Helical" evidence="5">
    <location>
        <begin position="109"/>
        <end position="128"/>
    </location>
</feature>
<evidence type="ECO:0000313" key="8">
    <source>
        <dbReference type="Proteomes" id="UP000187465"/>
    </source>
</evidence>
<evidence type="ECO:0000256" key="5">
    <source>
        <dbReference type="SAM" id="Phobius"/>
    </source>
</evidence>
<keyword evidence="4 5" id="KW-0472">Membrane</keyword>
<name>A0A1R0WTM3_9BACL</name>
<evidence type="ECO:0000256" key="1">
    <source>
        <dbReference type="ARBA" id="ARBA00004141"/>
    </source>
</evidence>
<dbReference type="PANTHER" id="PTHR37422">
    <property type="entry name" value="TEICHURONIC ACID BIOSYNTHESIS PROTEIN TUAE"/>
    <property type="match status" value="1"/>
</dbReference>
<feature type="transmembrane region" description="Helical" evidence="5">
    <location>
        <begin position="73"/>
        <end position="97"/>
    </location>
</feature>
<dbReference type="InterPro" id="IPR007016">
    <property type="entry name" value="O-antigen_ligase-rel_domated"/>
</dbReference>
<dbReference type="GO" id="GO:0016020">
    <property type="term" value="C:membrane"/>
    <property type="evidence" value="ECO:0007669"/>
    <property type="project" value="UniProtKB-SubCell"/>
</dbReference>
<feature type="transmembrane region" description="Helical" evidence="5">
    <location>
        <begin position="134"/>
        <end position="152"/>
    </location>
</feature>
<evidence type="ECO:0000313" key="7">
    <source>
        <dbReference type="EMBL" id="OMD21169.1"/>
    </source>
</evidence>
<proteinExistence type="predicted"/>
<gene>
    <name evidence="7" type="ORF">BJP51_32180</name>
</gene>
<comment type="caution">
    <text evidence="7">The sequence shown here is derived from an EMBL/GenBank/DDBJ whole genome shotgun (WGS) entry which is preliminary data.</text>
</comment>
<keyword evidence="3 5" id="KW-1133">Transmembrane helix</keyword>
<evidence type="ECO:0000259" key="6">
    <source>
        <dbReference type="Pfam" id="PF04932"/>
    </source>
</evidence>
<dbReference type="EMBL" id="MKQP01000081">
    <property type="protein sequence ID" value="OMD21169.1"/>
    <property type="molecule type" value="Genomic_DNA"/>
</dbReference>
<evidence type="ECO:0000256" key="2">
    <source>
        <dbReference type="ARBA" id="ARBA00022692"/>
    </source>
</evidence>
<sequence>MAFVFIYPRLIYWSDFYTINNFVLEHTGKNLYSGRQIIWADLITVVKQNLWIGHGAGTLPSEVSNVRASSHSFYLQIALQTGILGLSSVLLLLLSVWRIMWHGRYDNRVRLSAAFFIGILYHQSFEVMLTQNNMAIALFQWLILAIGASYSYREQKKKYEVQTYQTK</sequence>